<reference evidence="1 2" key="1">
    <citation type="journal article" date="2016" name="Mol. Biol. Evol.">
        <title>Comparative Genomics of Early-Diverging Mushroom-Forming Fungi Provides Insights into the Origins of Lignocellulose Decay Capabilities.</title>
        <authorList>
            <person name="Nagy L.G."/>
            <person name="Riley R."/>
            <person name="Tritt A."/>
            <person name="Adam C."/>
            <person name="Daum C."/>
            <person name="Floudas D."/>
            <person name="Sun H."/>
            <person name="Yadav J.S."/>
            <person name="Pangilinan J."/>
            <person name="Larsson K.H."/>
            <person name="Matsuura K."/>
            <person name="Barry K."/>
            <person name="Labutti K."/>
            <person name="Kuo R."/>
            <person name="Ohm R.A."/>
            <person name="Bhattacharya S.S."/>
            <person name="Shirouzu T."/>
            <person name="Yoshinaga Y."/>
            <person name="Martin F.M."/>
            <person name="Grigoriev I.V."/>
            <person name="Hibbett D.S."/>
        </authorList>
    </citation>
    <scope>NUCLEOTIDE SEQUENCE [LARGE SCALE GENOMIC DNA]</scope>
    <source>
        <strain evidence="1 2">CBS 109695</strain>
    </source>
</reference>
<evidence type="ECO:0000313" key="2">
    <source>
        <dbReference type="Proteomes" id="UP000076532"/>
    </source>
</evidence>
<accession>A0A166F9A5</accession>
<name>A0A166F9A5_9AGAM</name>
<dbReference type="AlphaFoldDB" id="A0A166F9A5"/>
<sequence length="81" mass="9764">MRHVSISYVVFKDNHFHSEIYAKFEKCDFDIDELDHVSPSLSRIFRLGHENIHMIRSFLFMMATHPRGFRRMLKYGASDDW</sequence>
<protein>
    <submittedName>
        <fullName evidence="1">Uncharacterized protein</fullName>
    </submittedName>
</protein>
<dbReference type="EMBL" id="KV417592">
    <property type="protein sequence ID" value="KZP16567.1"/>
    <property type="molecule type" value="Genomic_DNA"/>
</dbReference>
<proteinExistence type="predicted"/>
<organism evidence="1 2">
    <name type="scientific">Athelia psychrophila</name>
    <dbReference type="NCBI Taxonomy" id="1759441"/>
    <lineage>
        <taxon>Eukaryota</taxon>
        <taxon>Fungi</taxon>
        <taxon>Dikarya</taxon>
        <taxon>Basidiomycota</taxon>
        <taxon>Agaricomycotina</taxon>
        <taxon>Agaricomycetes</taxon>
        <taxon>Agaricomycetidae</taxon>
        <taxon>Atheliales</taxon>
        <taxon>Atheliaceae</taxon>
        <taxon>Athelia</taxon>
    </lineage>
</organism>
<dbReference type="Proteomes" id="UP000076532">
    <property type="component" value="Unassembled WGS sequence"/>
</dbReference>
<evidence type="ECO:0000313" key="1">
    <source>
        <dbReference type="EMBL" id="KZP16567.1"/>
    </source>
</evidence>
<keyword evidence="2" id="KW-1185">Reference proteome</keyword>
<gene>
    <name evidence="1" type="ORF">FIBSPDRAFT_865894</name>
</gene>